<dbReference type="SUPFAM" id="SSF56672">
    <property type="entry name" value="DNA/RNA polymerases"/>
    <property type="match status" value="1"/>
</dbReference>
<dbReference type="PANTHER" id="PTHR37984">
    <property type="entry name" value="PROTEIN CBG26694"/>
    <property type="match status" value="1"/>
</dbReference>
<evidence type="ECO:0000313" key="2">
    <source>
        <dbReference type="Proteomes" id="UP000050795"/>
    </source>
</evidence>
<feature type="domain" description="Reverse transcriptase" evidence="1">
    <location>
        <begin position="40"/>
        <end position="165"/>
    </location>
</feature>
<dbReference type="InterPro" id="IPR043502">
    <property type="entry name" value="DNA/RNA_pol_sf"/>
</dbReference>
<dbReference type="Proteomes" id="UP000050795">
    <property type="component" value="Unassembled WGS sequence"/>
</dbReference>
<protein>
    <recommendedName>
        <fullName evidence="1">Reverse transcriptase domain-containing protein</fullName>
    </recommendedName>
</protein>
<dbReference type="PANTHER" id="PTHR37984:SF9">
    <property type="entry name" value="INTEGRASE CATALYTIC DOMAIN-CONTAINING PROTEIN"/>
    <property type="match status" value="1"/>
</dbReference>
<keyword evidence="2" id="KW-1185">Reference proteome</keyword>
<sequence length="172" mass="19620">MSVESSNRATPIVTPLKADGKTPRICGDYRFTLNSRLLQQSCTTLETEDILYKLHGSRYFSIIDPKDAYLQIPLDEASSALTTINTPFGLFKYKFLPFRLKVSRAIFQNVINQMIDGLDGVESYQDDIIVHGPNIELHNECLLKLFRRLCDNNVLVNPSKYHFTLSSAWDTQ</sequence>
<organism evidence="2 3">
    <name type="scientific">Trichobilharzia regenti</name>
    <name type="common">Nasal bird schistosome</name>
    <dbReference type="NCBI Taxonomy" id="157069"/>
    <lineage>
        <taxon>Eukaryota</taxon>
        <taxon>Metazoa</taxon>
        <taxon>Spiralia</taxon>
        <taxon>Lophotrochozoa</taxon>
        <taxon>Platyhelminthes</taxon>
        <taxon>Trematoda</taxon>
        <taxon>Digenea</taxon>
        <taxon>Strigeidida</taxon>
        <taxon>Schistosomatoidea</taxon>
        <taxon>Schistosomatidae</taxon>
        <taxon>Trichobilharzia</taxon>
    </lineage>
</organism>
<dbReference type="Gene3D" id="3.30.70.270">
    <property type="match status" value="1"/>
</dbReference>
<dbReference type="Pfam" id="PF00078">
    <property type="entry name" value="RVT_1"/>
    <property type="match status" value="1"/>
</dbReference>
<evidence type="ECO:0000313" key="3">
    <source>
        <dbReference type="WBParaSite" id="TREG1_80700.1"/>
    </source>
</evidence>
<reference evidence="2" key="1">
    <citation type="submission" date="2022-06" db="EMBL/GenBank/DDBJ databases">
        <authorList>
            <person name="Berger JAMES D."/>
            <person name="Berger JAMES D."/>
        </authorList>
    </citation>
    <scope>NUCLEOTIDE SEQUENCE [LARGE SCALE GENOMIC DNA]</scope>
</reference>
<dbReference type="AlphaFoldDB" id="A0AA85KD09"/>
<evidence type="ECO:0000259" key="1">
    <source>
        <dbReference type="Pfam" id="PF00078"/>
    </source>
</evidence>
<dbReference type="InterPro" id="IPR000477">
    <property type="entry name" value="RT_dom"/>
</dbReference>
<dbReference type="InterPro" id="IPR050951">
    <property type="entry name" value="Retrovirus_Pol_polyprotein"/>
</dbReference>
<name>A0AA85KD09_TRIRE</name>
<dbReference type="CDD" id="cd01647">
    <property type="entry name" value="RT_LTR"/>
    <property type="match status" value="1"/>
</dbReference>
<reference evidence="3" key="2">
    <citation type="submission" date="2023-11" db="UniProtKB">
        <authorList>
            <consortium name="WormBaseParasite"/>
        </authorList>
    </citation>
    <scope>IDENTIFICATION</scope>
</reference>
<dbReference type="WBParaSite" id="TREG1_80700.1">
    <property type="protein sequence ID" value="TREG1_80700.1"/>
    <property type="gene ID" value="TREG1_80700"/>
</dbReference>
<dbReference type="Gene3D" id="3.10.10.10">
    <property type="entry name" value="HIV Type 1 Reverse Transcriptase, subunit A, domain 1"/>
    <property type="match status" value="1"/>
</dbReference>
<proteinExistence type="predicted"/>
<accession>A0AA85KD09</accession>
<dbReference type="InterPro" id="IPR043128">
    <property type="entry name" value="Rev_trsase/Diguanyl_cyclase"/>
</dbReference>